<name>A0A7K7GS39_ERIRU</name>
<protein>
    <submittedName>
        <fullName evidence="2">SARG protein</fullName>
    </submittedName>
</protein>
<keyword evidence="3" id="KW-1185">Reference proteome</keyword>
<gene>
    <name evidence="2" type="primary">Sarg</name>
    <name evidence="2" type="ORF">ERIRUB_R03969</name>
</gene>
<feature type="compositionally biased region" description="Low complexity" evidence="1">
    <location>
        <begin position="154"/>
        <end position="167"/>
    </location>
</feature>
<sequence length="485" mass="51833">MPRKELGMAGCNSGSCDSMVSTASNHSQRSDNSYDYLSVEEKECLMFLEETIGSLDAEGDSGVSTDDTDYGEPPKPRKGLMPRVSIMTQINEVLSFPNFPSSDGAEESVEPWVPVLSWQCWPRRGEGCSCPCAVTSPPLFPDVGSRDQQRGAEQSSAQSISASSSPAPNLPRSIIPAANRAAAGSGNVQAGKAAQEGPKEGRLHQGSAGNHSKSVTIQPPDPFQGELEWSRRQDAKETKTRTLWGHAEKSNPDETPPDPEAKRGPPTAPKPRKLPPNIILRTGRSGAERGHGGRATPAPPSSPQPSSGSDCTAEKANSGHLDPREKEKARREALEKLGLSQDRREPGAHLHAQPIPGQAAVPGLRHVAFKSNTLERSGVGLGSSLGSSKEQSSRSSSSSLGKMSFIERLAPAFLRGRPRPASLGTGKDFGGLKEQEEQDKSSKRRSHPLPLPRPTRSAVSVKISPKGAADENRREALRKLGLLKE</sequence>
<proteinExistence type="predicted"/>
<dbReference type="InterPro" id="IPR026152">
    <property type="entry name" value="SARG"/>
</dbReference>
<dbReference type="EMBL" id="VZSK01001888">
    <property type="protein sequence ID" value="NWY72374.1"/>
    <property type="molecule type" value="Genomic_DNA"/>
</dbReference>
<organism evidence="2 3">
    <name type="scientific">Erithacus rubecula</name>
    <name type="common">European robin</name>
    <dbReference type="NCBI Taxonomy" id="37610"/>
    <lineage>
        <taxon>Eukaryota</taxon>
        <taxon>Metazoa</taxon>
        <taxon>Chordata</taxon>
        <taxon>Craniata</taxon>
        <taxon>Vertebrata</taxon>
        <taxon>Euteleostomi</taxon>
        <taxon>Archelosauria</taxon>
        <taxon>Archosauria</taxon>
        <taxon>Dinosauria</taxon>
        <taxon>Saurischia</taxon>
        <taxon>Theropoda</taxon>
        <taxon>Coelurosauria</taxon>
        <taxon>Aves</taxon>
        <taxon>Neognathae</taxon>
        <taxon>Neoaves</taxon>
        <taxon>Telluraves</taxon>
        <taxon>Australaves</taxon>
        <taxon>Passeriformes</taxon>
        <taxon>Turdidae</taxon>
        <taxon>Erithacus</taxon>
    </lineage>
</organism>
<feature type="region of interest" description="Disordered" evidence="1">
    <location>
        <begin position="376"/>
        <end position="472"/>
    </location>
</feature>
<dbReference type="PANTHER" id="PTHR21555:SF0">
    <property type="entry name" value="SPECIFICALLY ANDROGEN-REGULATED GENE PROTEIN"/>
    <property type="match status" value="1"/>
</dbReference>
<dbReference type="Proteomes" id="UP000529965">
    <property type="component" value="Unassembled WGS sequence"/>
</dbReference>
<evidence type="ECO:0000313" key="2">
    <source>
        <dbReference type="EMBL" id="NWY72374.1"/>
    </source>
</evidence>
<feature type="region of interest" description="Disordered" evidence="1">
    <location>
        <begin position="141"/>
        <end position="364"/>
    </location>
</feature>
<feature type="non-terminal residue" evidence="2">
    <location>
        <position position="1"/>
    </location>
</feature>
<feature type="compositionally biased region" description="Polar residues" evidence="1">
    <location>
        <begin position="207"/>
        <end position="217"/>
    </location>
</feature>
<feature type="compositionally biased region" description="Basic and acidic residues" evidence="1">
    <location>
        <begin position="430"/>
        <end position="441"/>
    </location>
</feature>
<feature type="compositionally biased region" description="Basic and acidic residues" evidence="1">
    <location>
        <begin position="321"/>
        <end position="348"/>
    </location>
</feature>
<feature type="compositionally biased region" description="Basic and acidic residues" evidence="1">
    <location>
        <begin position="228"/>
        <end position="252"/>
    </location>
</feature>
<dbReference type="PANTHER" id="PTHR21555">
    <property type="entry name" value="SPECIFICALLY ANDROGEN-REGULATED GENE PROTEIN"/>
    <property type="match status" value="1"/>
</dbReference>
<comment type="caution">
    <text evidence="2">The sequence shown here is derived from an EMBL/GenBank/DDBJ whole genome shotgun (WGS) entry which is preliminary data.</text>
</comment>
<feature type="region of interest" description="Disordered" evidence="1">
    <location>
        <begin position="56"/>
        <end position="80"/>
    </location>
</feature>
<evidence type="ECO:0000313" key="3">
    <source>
        <dbReference type="Proteomes" id="UP000529965"/>
    </source>
</evidence>
<evidence type="ECO:0000256" key="1">
    <source>
        <dbReference type="SAM" id="MobiDB-lite"/>
    </source>
</evidence>
<feature type="compositionally biased region" description="Low complexity" evidence="1">
    <location>
        <begin position="376"/>
        <end position="404"/>
    </location>
</feature>
<dbReference type="Pfam" id="PF15385">
    <property type="entry name" value="SARG"/>
    <property type="match status" value="3"/>
</dbReference>
<feature type="non-terminal residue" evidence="2">
    <location>
        <position position="485"/>
    </location>
</feature>
<dbReference type="AlphaFoldDB" id="A0A7K7GS39"/>
<feature type="region of interest" description="Disordered" evidence="1">
    <location>
        <begin position="1"/>
        <end position="32"/>
    </location>
</feature>
<dbReference type="GO" id="GO:0005737">
    <property type="term" value="C:cytoplasm"/>
    <property type="evidence" value="ECO:0007669"/>
    <property type="project" value="TreeGrafter"/>
</dbReference>
<feature type="compositionally biased region" description="Polar residues" evidence="1">
    <location>
        <begin position="12"/>
        <end position="32"/>
    </location>
</feature>
<accession>A0A7K7GS39</accession>
<reference evidence="2 3" key="1">
    <citation type="submission" date="2019-09" db="EMBL/GenBank/DDBJ databases">
        <title>Bird 10,000 Genomes (B10K) Project - Family phase.</title>
        <authorList>
            <person name="Zhang G."/>
        </authorList>
    </citation>
    <scope>NUCLEOTIDE SEQUENCE [LARGE SCALE GENOMIC DNA]</scope>
    <source>
        <strain evidence="2">OUT-0015</strain>
        <tissue evidence="2">Blood</tissue>
    </source>
</reference>